<proteinExistence type="inferred from homology"/>
<sequence length="321" mass="36091">MLFIFLNFAFSKVHLFLSEERRFIQWMRENQQFYTGDEYHFRLGIFITNTRYCQDFNRRNGLTFRVGINKFSCYTPSEYKLLLGSHSQYTQTNKLVSTKLNVNVPDSCDWRDKGVVNPIRDQGSCGGCWSFSAITTSESAYAIHTGNLLQFSEQNLIDCAPFSGCGGGWADDACKFIIDKQNGQFNSQSDYPYKAIQDKCLYDASKAIGKITSLITVSIADENDLKEKVALYGVASICIAAGNYPFQSYSGGILDDEDCKGTYLSHAVAAVGYGTENGIDYWIIRNSWGTSWGEDGYVRMIRNKHNLCGIATRAFVAVDTE</sequence>
<dbReference type="InterPro" id="IPR038765">
    <property type="entry name" value="Papain-like_cys_pep_sf"/>
</dbReference>
<evidence type="ECO:0000259" key="4">
    <source>
        <dbReference type="SMART" id="SM00645"/>
    </source>
</evidence>
<name>A0ABR2GX66_9EUKA</name>
<dbReference type="InterPro" id="IPR025661">
    <property type="entry name" value="Pept_asp_AS"/>
</dbReference>
<dbReference type="InterPro" id="IPR013201">
    <property type="entry name" value="Prot_inhib_I29"/>
</dbReference>
<feature type="signal peptide" evidence="3">
    <location>
        <begin position="1"/>
        <end position="15"/>
    </location>
</feature>
<dbReference type="SMART" id="SM00848">
    <property type="entry name" value="Inhibitor_I29"/>
    <property type="match status" value="1"/>
</dbReference>
<evidence type="ECO:0000256" key="1">
    <source>
        <dbReference type="ARBA" id="ARBA00008455"/>
    </source>
</evidence>
<organism evidence="6 7">
    <name type="scientific">Tritrichomonas musculus</name>
    <dbReference type="NCBI Taxonomy" id="1915356"/>
    <lineage>
        <taxon>Eukaryota</taxon>
        <taxon>Metamonada</taxon>
        <taxon>Parabasalia</taxon>
        <taxon>Tritrichomonadida</taxon>
        <taxon>Tritrichomonadidae</taxon>
        <taxon>Tritrichomonas</taxon>
    </lineage>
</organism>
<dbReference type="PANTHER" id="PTHR12411">
    <property type="entry name" value="CYSTEINE PROTEASE FAMILY C1-RELATED"/>
    <property type="match status" value="1"/>
</dbReference>
<feature type="domain" description="Cathepsin propeptide inhibitor" evidence="5">
    <location>
        <begin position="23"/>
        <end position="79"/>
    </location>
</feature>
<protein>
    <submittedName>
        <fullName evidence="6">Uncharacterized protein</fullName>
    </submittedName>
</protein>
<dbReference type="CDD" id="cd02248">
    <property type="entry name" value="Peptidase_C1A"/>
    <property type="match status" value="1"/>
</dbReference>
<dbReference type="PROSITE" id="PS00640">
    <property type="entry name" value="THIOL_PROTEASE_ASN"/>
    <property type="match status" value="1"/>
</dbReference>
<dbReference type="InterPro" id="IPR013128">
    <property type="entry name" value="Peptidase_C1A"/>
</dbReference>
<reference evidence="6 7" key="1">
    <citation type="submission" date="2024-04" db="EMBL/GenBank/DDBJ databases">
        <title>Tritrichomonas musculus Genome.</title>
        <authorList>
            <person name="Alves-Ferreira E."/>
            <person name="Grigg M."/>
            <person name="Lorenzi H."/>
            <person name="Galac M."/>
        </authorList>
    </citation>
    <scope>NUCLEOTIDE SEQUENCE [LARGE SCALE GENOMIC DNA]</scope>
    <source>
        <strain evidence="6 7">EAF2021</strain>
    </source>
</reference>
<dbReference type="Proteomes" id="UP001470230">
    <property type="component" value="Unassembled WGS sequence"/>
</dbReference>
<evidence type="ECO:0000313" key="6">
    <source>
        <dbReference type="EMBL" id="KAK8838466.1"/>
    </source>
</evidence>
<dbReference type="InterPro" id="IPR039417">
    <property type="entry name" value="Peptidase_C1A_papain-like"/>
</dbReference>
<feature type="chain" id="PRO_5045090364" evidence="3">
    <location>
        <begin position="16"/>
        <end position="321"/>
    </location>
</feature>
<keyword evidence="3" id="KW-0732">Signal</keyword>
<dbReference type="InterPro" id="IPR025660">
    <property type="entry name" value="Pept_his_AS"/>
</dbReference>
<comment type="caution">
    <text evidence="6">The sequence shown here is derived from an EMBL/GenBank/DDBJ whole genome shotgun (WGS) entry which is preliminary data.</text>
</comment>
<comment type="similarity">
    <text evidence="1">Belongs to the peptidase C1 family.</text>
</comment>
<accession>A0ABR2GX66</accession>
<dbReference type="PRINTS" id="PR00705">
    <property type="entry name" value="PAPAIN"/>
</dbReference>
<evidence type="ECO:0000256" key="3">
    <source>
        <dbReference type="SAM" id="SignalP"/>
    </source>
</evidence>
<keyword evidence="2" id="KW-1015">Disulfide bond</keyword>
<evidence type="ECO:0000313" key="7">
    <source>
        <dbReference type="Proteomes" id="UP001470230"/>
    </source>
</evidence>
<dbReference type="InterPro" id="IPR000169">
    <property type="entry name" value="Pept_cys_AS"/>
</dbReference>
<dbReference type="EMBL" id="JAPFFF010000055">
    <property type="protein sequence ID" value="KAK8838466.1"/>
    <property type="molecule type" value="Genomic_DNA"/>
</dbReference>
<dbReference type="InterPro" id="IPR000668">
    <property type="entry name" value="Peptidase_C1A_C"/>
</dbReference>
<keyword evidence="7" id="KW-1185">Reference proteome</keyword>
<evidence type="ECO:0000256" key="2">
    <source>
        <dbReference type="ARBA" id="ARBA00023157"/>
    </source>
</evidence>
<dbReference type="Pfam" id="PF00112">
    <property type="entry name" value="Peptidase_C1"/>
    <property type="match status" value="1"/>
</dbReference>
<dbReference type="PROSITE" id="PS00139">
    <property type="entry name" value="THIOL_PROTEASE_CYS"/>
    <property type="match status" value="1"/>
</dbReference>
<dbReference type="Pfam" id="PF08246">
    <property type="entry name" value="Inhibitor_I29"/>
    <property type="match status" value="1"/>
</dbReference>
<dbReference type="Gene3D" id="3.90.70.10">
    <property type="entry name" value="Cysteine proteinases"/>
    <property type="match status" value="1"/>
</dbReference>
<dbReference type="PROSITE" id="PS00639">
    <property type="entry name" value="THIOL_PROTEASE_HIS"/>
    <property type="match status" value="1"/>
</dbReference>
<evidence type="ECO:0000259" key="5">
    <source>
        <dbReference type="SMART" id="SM00848"/>
    </source>
</evidence>
<gene>
    <name evidence="6" type="ORF">M9Y10_033093</name>
</gene>
<feature type="domain" description="Peptidase C1A papain C-terminal" evidence="4">
    <location>
        <begin position="104"/>
        <end position="318"/>
    </location>
</feature>
<dbReference type="SMART" id="SM00645">
    <property type="entry name" value="Pept_C1"/>
    <property type="match status" value="1"/>
</dbReference>
<dbReference type="SUPFAM" id="SSF54001">
    <property type="entry name" value="Cysteine proteinases"/>
    <property type="match status" value="1"/>
</dbReference>